<sequence>MDVKTSFNKGRVAFSVGIGCATWAGNRHSSPNHSKNLQNIFEKILSTGTKFTR</sequence>
<protein>
    <submittedName>
        <fullName evidence="1">Uncharacterized protein</fullName>
    </submittedName>
</protein>
<evidence type="ECO:0000313" key="2">
    <source>
        <dbReference type="Proteomes" id="UP000029448"/>
    </source>
</evidence>
<keyword evidence="2" id="KW-1185">Reference proteome</keyword>
<evidence type="ECO:0000313" key="1">
    <source>
        <dbReference type="EMBL" id="KGB22609.1"/>
    </source>
</evidence>
<organism evidence="1 2">
    <name type="scientific">Acetobacter tropicalis</name>
    <dbReference type="NCBI Taxonomy" id="104102"/>
    <lineage>
        <taxon>Bacteria</taxon>
        <taxon>Pseudomonadati</taxon>
        <taxon>Pseudomonadota</taxon>
        <taxon>Alphaproteobacteria</taxon>
        <taxon>Acetobacterales</taxon>
        <taxon>Acetobacteraceae</taxon>
        <taxon>Acetobacter</taxon>
    </lineage>
</organism>
<proteinExistence type="predicted"/>
<accession>A0A094YPS3</accession>
<name>A0A094YPS3_9PROT</name>
<dbReference type="EMBL" id="JOKM01000075">
    <property type="protein sequence ID" value="KGB22609.1"/>
    <property type="molecule type" value="Genomic_DNA"/>
</dbReference>
<comment type="caution">
    <text evidence="1">The sequence shown here is derived from an EMBL/GenBank/DDBJ whole genome shotgun (WGS) entry which is preliminary data.</text>
</comment>
<reference evidence="1 2" key="1">
    <citation type="submission" date="2014-06" db="EMBL/GenBank/DDBJ databases">
        <title>Functional and comparative genomic analyses of the Drosophila gut microbiota identify candidate symbiosis factors.</title>
        <authorList>
            <person name="Newell P.D."/>
            <person name="Chaston J.M."/>
            <person name="Douglas A.E."/>
        </authorList>
    </citation>
    <scope>NUCLEOTIDE SEQUENCE [LARGE SCALE GENOMIC DNA]</scope>
    <source>
        <strain evidence="1 2">DmCS_006</strain>
    </source>
</reference>
<dbReference type="AlphaFoldDB" id="A0A094YPS3"/>
<gene>
    <name evidence="1" type="ORF">AtDm6_2190</name>
</gene>
<dbReference type="Proteomes" id="UP000029448">
    <property type="component" value="Unassembled WGS sequence"/>
</dbReference>